<dbReference type="Gene3D" id="3.40.1700.10">
    <property type="entry name" value="DNA integrity scanning protein, DisA, N-terminal domain"/>
    <property type="match status" value="1"/>
</dbReference>
<dbReference type="GO" id="GO:0004016">
    <property type="term" value="F:adenylate cyclase activity"/>
    <property type="evidence" value="ECO:0007669"/>
    <property type="project" value="UniProtKB-UniRule"/>
</dbReference>
<evidence type="ECO:0000256" key="4">
    <source>
        <dbReference type="ARBA" id="ARBA00022741"/>
    </source>
</evidence>
<dbReference type="EMBL" id="SJPN01000004">
    <property type="protein sequence ID" value="TWU02546.1"/>
    <property type="molecule type" value="Genomic_DNA"/>
</dbReference>
<dbReference type="RefSeq" id="WP_146520854.1">
    <property type="nucleotide sequence ID" value="NZ_CP151726.1"/>
</dbReference>
<keyword evidence="4 6" id="KW-0547">Nucleotide-binding</keyword>
<dbReference type="OrthoDB" id="9807385at2"/>
<keyword evidence="3 6" id="KW-0548">Nucleotidyltransferase</keyword>
<dbReference type="InterPro" id="IPR003390">
    <property type="entry name" value="DNA_integrity_scan_DisA_N"/>
</dbReference>
<comment type="function">
    <text evidence="6">Catalyzes the condensation of 2 ATP molecules into cyclic di-AMP (c-di-AMP), a second messenger used to regulate differing processes in different bacteria.</text>
</comment>
<comment type="catalytic activity">
    <reaction evidence="1 6">
        <text>2 ATP = 3',3'-c-di-AMP + 2 diphosphate</text>
        <dbReference type="Rhea" id="RHEA:35655"/>
        <dbReference type="ChEBI" id="CHEBI:30616"/>
        <dbReference type="ChEBI" id="CHEBI:33019"/>
        <dbReference type="ChEBI" id="CHEBI:71500"/>
        <dbReference type="EC" id="2.7.7.85"/>
    </reaction>
</comment>
<keyword evidence="9" id="KW-1185">Reference proteome</keyword>
<name>A0A5C6AU19_9BACT</name>
<evidence type="ECO:0000256" key="5">
    <source>
        <dbReference type="ARBA" id="ARBA00022840"/>
    </source>
</evidence>
<comment type="subunit">
    <text evidence="6">Probably a homodimer.</text>
</comment>
<keyword evidence="6" id="KW-0812">Transmembrane</keyword>
<keyword evidence="2 6" id="KW-0808">Transferase</keyword>
<dbReference type="SUPFAM" id="SSF143597">
    <property type="entry name" value="YojJ-like"/>
    <property type="match status" value="1"/>
</dbReference>
<keyword evidence="6" id="KW-1003">Cell membrane</keyword>
<evidence type="ECO:0000256" key="6">
    <source>
        <dbReference type="HAMAP-Rule" id="MF_01499"/>
    </source>
</evidence>
<feature type="transmembrane region" description="Helical" evidence="6">
    <location>
        <begin position="46"/>
        <end position="64"/>
    </location>
</feature>
<dbReference type="InterPro" id="IPR036888">
    <property type="entry name" value="DNA_integrity_DisA_N_sf"/>
</dbReference>
<proteinExistence type="inferred from homology"/>
<evidence type="ECO:0000256" key="2">
    <source>
        <dbReference type="ARBA" id="ARBA00022679"/>
    </source>
</evidence>
<dbReference type="GO" id="GO:0005524">
    <property type="term" value="F:ATP binding"/>
    <property type="evidence" value="ECO:0007669"/>
    <property type="project" value="UniProtKB-UniRule"/>
</dbReference>
<evidence type="ECO:0000259" key="7">
    <source>
        <dbReference type="PROSITE" id="PS51794"/>
    </source>
</evidence>
<dbReference type="AlphaFoldDB" id="A0A5C6AU19"/>
<dbReference type="Pfam" id="PF02457">
    <property type="entry name" value="DAC"/>
    <property type="match status" value="1"/>
</dbReference>
<evidence type="ECO:0000313" key="8">
    <source>
        <dbReference type="EMBL" id="TWU02546.1"/>
    </source>
</evidence>
<feature type="transmembrane region" description="Helical" evidence="6">
    <location>
        <begin position="70"/>
        <end position="88"/>
    </location>
</feature>
<reference evidence="8 9" key="1">
    <citation type="submission" date="2019-02" db="EMBL/GenBank/DDBJ databases">
        <title>Deep-cultivation of Planctomycetes and their phenomic and genomic characterization uncovers novel biology.</title>
        <authorList>
            <person name="Wiegand S."/>
            <person name="Jogler M."/>
            <person name="Boedeker C."/>
            <person name="Pinto D."/>
            <person name="Vollmers J."/>
            <person name="Rivas-Marin E."/>
            <person name="Kohn T."/>
            <person name="Peeters S.H."/>
            <person name="Heuer A."/>
            <person name="Rast P."/>
            <person name="Oberbeckmann S."/>
            <person name="Bunk B."/>
            <person name="Jeske O."/>
            <person name="Meyerdierks A."/>
            <person name="Storesund J.E."/>
            <person name="Kallscheuer N."/>
            <person name="Luecker S."/>
            <person name="Lage O.M."/>
            <person name="Pohl T."/>
            <person name="Merkel B.J."/>
            <person name="Hornburger P."/>
            <person name="Mueller R.-W."/>
            <person name="Bruemmer F."/>
            <person name="Labrenz M."/>
            <person name="Spormann A.M."/>
            <person name="Op Den Camp H."/>
            <person name="Overmann J."/>
            <person name="Amann R."/>
            <person name="Jetten M.S.M."/>
            <person name="Mascher T."/>
            <person name="Medema M.H."/>
            <person name="Devos D.P."/>
            <person name="Kaster A.-K."/>
            <person name="Ovreas L."/>
            <person name="Rohde M."/>
            <person name="Galperin M.Y."/>
            <person name="Jogler C."/>
        </authorList>
    </citation>
    <scope>NUCLEOTIDE SEQUENCE [LARGE SCALE GENOMIC DNA]</scope>
    <source>
        <strain evidence="8 9">Pla52n</strain>
    </source>
</reference>
<feature type="transmembrane region" description="Helical" evidence="6">
    <location>
        <begin position="275"/>
        <end position="294"/>
    </location>
</feature>
<dbReference type="PANTHER" id="PTHR34185">
    <property type="entry name" value="DIADENYLATE CYCLASE"/>
    <property type="match status" value="1"/>
</dbReference>
<comment type="caution">
    <text evidence="6">Lacks conserved residue(s) required for the propagation of feature annotation.</text>
</comment>
<comment type="similarity">
    <text evidence="6">Belongs to the adenylate cyclase family. DacA/CdaA subfamily.</text>
</comment>
<feature type="domain" description="DAC" evidence="7">
    <location>
        <begin position="89"/>
        <end position="248"/>
    </location>
</feature>
<gene>
    <name evidence="8" type="primary">disA_1</name>
    <name evidence="6" type="synonym">dacA</name>
    <name evidence="8" type="ORF">Pla52n_35960</name>
</gene>
<comment type="caution">
    <text evidence="8">The sequence shown here is derived from an EMBL/GenBank/DDBJ whole genome shotgun (WGS) entry which is preliminary data.</text>
</comment>
<keyword evidence="6" id="KW-1133">Transmembrane helix</keyword>
<accession>A0A5C6AU19</accession>
<dbReference type="InterPro" id="IPR034701">
    <property type="entry name" value="CdaA"/>
</dbReference>
<dbReference type="GO" id="GO:0106408">
    <property type="term" value="F:diadenylate cyclase activity"/>
    <property type="evidence" value="ECO:0007669"/>
    <property type="project" value="UniProtKB-EC"/>
</dbReference>
<organism evidence="8 9">
    <name type="scientific">Stieleria varia</name>
    <dbReference type="NCBI Taxonomy" id="2528005"/>
    <lineage>
        <taxon>Bacteria</taxon>
        <taxon>Pseudomonadati</taxon>
        <taxon>Planctomycetota</taxon>
        <taxon>Planctomycetia</taxon>
        <taxon>Pirellulales</taxon>
        <taxon>Pirellulaceae</taxon>
        <taxon>Stieleria</taxon>
    </lineage>
</organism>
<dbReference type="Proteomes" id="UP000320176">
    <property type="component" value="Unassembled WGS sequence"/>
</dbReference>
<dbReference type="GO" id="GO:0006171">
    <property type="term" value="P:cAMP biosynthetic process"/>
    <property type="evidence" value="ECO:0007669"/>
    <property type="project" value="InterPro"/>
</dbReference>
<dbReference type="InterPro" id="IPR050338">
    <property type="entry name" value="DisA"/>
</dbReference>
<sequence length="397" mass="44160">MPTTNGHLLSGDLLDQVRVADLLDIGIVAVLLYVVLVWLRNRASRTLGLVSTGLVLLFLLARWLDLYLTTMFFHYGLVGIALAIVVVFQQDIRHGFERLASFRLFRQHSPNDSRRRLVETITEVADEMAQKRIGALIVFPGREPLDRHIHGGVSVDAKISLPLLLSIFHPKSPGHDGAVLIESDRIMTLGMHLPLTTQVERVHDCGTRHAAALGLAERCDALVVAVSEERGTITVAQDAEMTEVDPADLADHLRRYFDTQDGSFDAKGERRLSDWATGLAALSAATALWFAFAYHTDIVQRTFAVPIEFRNIPPDYEIAEPKPNFAEATLSGPEPTFAMLDPTRLAVSLEIREEQGKTIFRWFTADSLTNLPEDLRIESTVPAEIVVSLRPKLDESQ</sequence>
<dbReference type="PROSITE" id="PS51794">
    <property type="entry name" value="DAC"/>
    <property type="match status" value="1"/>
</dbReference>
<keyword evidence="5 6" id="KW-0067">ATP-binding</keyword>
<keyword evidence="6" id="KW-0472">Membrane</keyword>
<protein>
    <recommendedName>
        <fullName evidence="6">Diadenylate cyclase</fullName>
        <shortName evidence="6">DAC</shortName>
        <ecNumber evidence="6">2.7.7.85</ecNumber>
    </recommendedName>
    <alternativeName>
        <fullName evidence="6">Cyclic-di-AMP synthase</fullName>
        <shortName evidence="6">c-di-AMP synthase</shortName>
    </alternativeName>
</protein>
<feature type="transmembrane region" description="Helical" evidence="6">
    <location>
        <begin position="20"/>
        <end position="39"/>
    </location>
</feature>
<evidence type="ECO:0000313" key="9">
    <source>
        <dbReference type="Proteomes" id="UP000320176"/>
    </source>
</evidence>
<evidence type="ECO:0000256" key="3">
    <source>
        <dbReference type="ARBA" id="ARBA00022695"/>
    </source>
</evidence>
<dbReference type="EC" id="2.7.7.85" evidence="6"/>
<dbReference type="Gene3D" id="2.170.120.30">
    <property type="match status" value="1"/>
</dbReference>
<dbReference type="HAMAP" id="MF_01499">
    <property type="entry name" value="DacA"/>
    <property type="match status" value="1"/>
</dbReference>
<dbReference type="PANTHER" id="PTHR34185:SF1">
    <property type="entry name" value="DIADENYLATE CYCLASE"/>
    <property type="match status" value="1"/>
</dbReference>
<evidence type="ECO:0000256" key="1">
    <source>
        <dbReference type="ARBA" id="ARBA00000877"/>
    </source>
</evidence>